<evidence type="ECO:0000313" key="6">
    <source>
        <dbReference type="EMBL" id="MFC6356576.1"/>
    </source>
</evidence>
<dbReference type="InterPro" id="IPR054126">
    <property type="entry name" value="CprB_TetR_C"/>
</dbReference>
<feature type="DNA-binding region" description="H-T-H motif" evidence="4">
    <location>
        <begin position="31"/>
        <end position="50"/>
    </location>
</feature>
<dbReference type="PANTHER" id="PTHR47506:SF6">
    <property type="entry name" value="HTH-TYPE TRANSCRIPTIONAL REPRESSOR NEMR"/>
    <property type="match status" value="1"/>
</dbReference>
<evidence type="ECO:0000259" key="5">
    <source>
        <dbReference type="PROSITE" id="PS50977"/>
    </source>
</evidence>
<keyword evidence="7" id="KW-1185">Reference proteome</keyword>
<keyword evidence="1" id="KW-0805">Transcription regulation</keyword>
<keyword evidence="3" id="KW-0804">Transcription</keyword>
<sequence length="212" mass="23335">MIQQDRARATRERVVVGAAEVFCRLGYASASLADITAAAGVTKGALYFHFQSKEEVARAIIEAEHRIATAAAIEIIASTGSALESMVSLCADLAKRLVTDPIVRACIRLTTEASIFEKPPIEPYRDWLLTFERLAAEAIVQGDIRLELDPATLARFVVPAFTGVQLVSDVFAHREDLSQRVQEMWMILNPAVVPPDRQERAAALIDEVFARE</sequence>
<name>A0ABW1VF48_9MICO</name>
<dbReference type="Gene3D" id="1.10.357.10">
    <property type="entry name" value="Tetracycline Repressor, domain 2"/>
    <property type="match status" value="1"/>
</dbReference>
<dbReference type="Pfam" id="PF00440">
    <property type="entry name" value="TetR_N"/>
    <property type="match status" value="1"/>
</dbReference>
<dbReference type="Pfam" id="PF21935">
    <property type="entry name" value="TetR_C_45"/>
    <property type="match status" value="1"/>
</dbReference>
<dbReference type="InterPro" id="IPR036271">
    <property type="entry name" value="Tet_transcr_reg_TetR-rel_C_sf"/>
</dbReference>
<dbReference type="InterPro" id="IPR001647">
    <property type="entry name" value="HTH_TetR"/>
</dbReference>
<evidence type="ECO:0000256" key="3">
    <source>
        <dbReference type="ARBA" id="ARBA00023163"/>
    </source>
</evidence>
<organism evidence="6 7">
    <name type="scientific">Luethyella okanaganae</name>
    <dbReference type="NCBI Taxonomy" id="69372"/>
    <lineage>
        <taxon>Bacteria</taxon>
        <taxon>Bacillati</taxon>
        <taxon>Actinomycetota</taxon>
        <taxon>Actinomycetes</taxon>
        <taxon>Micrococcales</taxon>
        <taxon>Microbacteriaceae</taxon>
        <taxon>Luethyella</taxon>
    </lineage>
</organism>
<accession>A0ABW1VF48</accession>
<evidence type="ECO:0000256" key="1">
    <source>
        <dbReference type="ARBA" id="ARBA00023015"/>
    </source>
</evidence>
<dbReference type="PROSITE" id="PS50977">
    <property type="entry name" value="HTH_TETR_2"/>
    <property type="match status" value="1"/>
</dbReference>
<feature type="domain" description="HTH tetR-type" evidence="5">
    <location>
        <begin position="8"/>
        <end position="68"/>
    </location>
</feature>
<gene>
    <name evidence="6" type="ORF">ACFQB0_10700</name>
</gene>
<dbReference type="RefSeq" id="WP_386731188.1">
    <property type="nucleotide sequence ID" value="NZ_JBHSTP010000002.1"/>
</dbReference>
<comment type="caution">
    <text evidence="6">The sequence shown here is derived from an EMBL/GenBank/DDBJ whole genome shotgun (WGS) entry which is preliminary data.</text>
</comment>
<keyword evidence="2 4" id="KW-0238">DNA-binding</keyword>
<dbReference type="InterPro" id="IPR047923">
    <property type="entry name" value="ArpA-like"/>
</dbReference>
<dbReference type="SUPFAM" id="SSF46689">
    <property type="entry name" value="Homeodomain-like"/>
    <property type="match status" value="1"/>
</dbReference>
<dbReference type="SUPFAM" id="SSF48498">
    <property type="entry name" value="Tetracyclin repressor-like, C-terminal domain"/>
    <property type="match status" value="1"/>
</dbReference>
<protein>
    <submittedName>
        <fullName evidence="6">ScbR family autoregulator-binding transcription factor</fullName>
    </submittedName>
</protein>
<reference evidence="7" key="1">
    <citation type="journal article" date="2019" name="Int. J. Syst. Evol. Microbiol.">
        <title>The Global Catalogue of Microorganisms (GCM) 10K type strain sequencing project: providing services to taxonomists for standard genome sequencing and annotation.</title>
        <authorList>
            <consortium name="The Broad Institute Genomics Platform"/>
            <consortium name="The Broad Institute Genome Sequencing Center for Infectious Disease"/>
            <person name="Wu L."/>
            <person name="Ma J."/>
        </authorList>
    </citation>
    <scope>NUCLEOTIDE SEQUENCE [LARGE SCALE GENOMIC DNA]</scope>
    <source>
        <strain evidence="7">CCUG 43304</strain>
    </source>
</reference>
<dbReference type="NCBIfam" id="NF041196">
    <property type="entry name" value="ScbR_bind_reg"/>
    <property type="match status" value="1"/>
</dbReference>
<dbReference type="Proteomes" id="UP001596306">
    <property type="component" value="Unassembled WGS sequence"/>
</dbReference>
<dbReference type="InterPro" id="IPR023772">
    <property type="entry name" value="DNA-bd_HTH_TetR-type_CS"/>
</dbReference>
<dbReference type="InterPro" id="IPR009057">
    <property type="entry name" value="Homeodomain-like_sf"/>
</dbReference>
<evidence type="ECO:0000256" key="4">
    <source>
        <dbReference type="PROSITE-ProRule" id="PRU00335"/>
    </source>
</evidence>
<dbReference type="EMBL" id="JBHSTP010000002">
    <property type="protein sequence ID" value="MFC6356576.1"/>
    <property type="molecule type" value="Genomic_DNA"/>
</dbReference>
<evidence type="ECO:0000256" key="2">
    <source>
        <dbReference type="ARBA" id="ARBA00023125"/>
    </source>
</evidence>
<dbReference type="PRINTS" id="PR00455">
    <property type="entry name" value="HTHTETR"/>
</dbReference>
<dbReference type="PROSITE" id="PS01081">
    <property type="entry name" value="HTH_TETR_1"/>
    <property type="match status" value="1"/>
</dbReference>
<dbReference type="PANTHER" id="PTHR47506">
    <property type="entry name" value="TRANSCRIPTIONAL REGULATORY PROTEIN"/>
    <property type="match status" value="1"/>
</dbReference>
<proteinExistence type="predicted"/>
<evidence type="ECO:0000313" key="7">
    <source>
        <dbReference type="Proteomes" id="UP001596306"/>
    </source>
</evidence>